<dbReference type="RefSeq" id="WP_195897733.1">
    <property type="nucleotide sequence ID" value="NZ_JADOGI010000075.1"/>
</dbReference>
<organism evidence="1 2">
    <name type="scientific">Nonomuraea cypriaca</name>
    <dbReference type="NCBI Taxonomy" id="1187855"/>
    <lineage>
        <taxon>Bacteria</taxon>
        <taxon>Bacillati</taxon>
        <taxon>Actinomycetota</taxon>
        <taxon>Actinomycetes</taxon>
        <taxon>Streptosporangiales</taxon>
        <taxon>Streptosporangiaceae</taxon>
        <taxon>Nonomuraea</taxon>
    </lineage>
</organism>
<dbReference type="InterPro" id="IPR036412">
    <property type="entry name" value="HAD-like_sf"/>
</dbReference>
<dbReference type="EMBL" id="JADOGI010000075">
    <property type="protein sequence ID" value="MBF8188787.1"/>
    <property type="molecule type" value="Genomic_DNA"/>
</dbReference>
<dbReference type="AlphaFoldDB" id="A0A931A9D9"/>
<proteinExistence type="predicted"/>
<dbReference type="InterPro" id="IPR023214">
    <property type="entry name" value="HAD_sf"/>
</dbReference>
<sequence>MKPVPFPNRVVFVDWHGVLSCDPFWASIRDNTRHPLHSQLVESLSLIFTGDGAHAWMKGQVSSAQVIAGMGIKLDRRFRGDFLQRRLLADCARMRVNVPLFEMLREIKTRASIVVSTDNADCFADTFRRARKTQRPAGHRPAATLAEWAFVCDDMICSSDVTMLKSEGIDGFFGPWLSRHGMTFQDALLIDDSVNNCAAFQEQGGTALCWKMGADDITEAATTLSRWLDGSAASELSYAAAREETDRDTRLEAPPATFGQILRSLEP</sequence>
<comment type="caution">
    <text evidence="1">The sequence shown here is derived from an EMBL/GenBank/DDBJ whole genome shotgun (WGS) entry which is preliminary data.</text>
</comment>
<evidence type="ECO:0000313" key="2">
    <source>
        <dbReference type="Proteomes" id="UP000605361"/>
    </source>
</evidence>
<dbReference type="SUPFAM" id="SSF56784">
    <property type="entry name" value="HAD-like"/>
    <property type="match status" value="1"/>
</dbReference>
<reference evidence="1" key="1">
    <citation type="submission" date="2020-11" db="EMBL/GenBank/DDBJ databases">
        <title>Whole-genome analyses of Nonomuraea sp. K274.</title>
        <authorList>
            <person name="Veyisoglu A."/>
        </authorList>
    </citation>
    <scope>NUCLEOTIDE SEQUENCE</scope>
    <source>
        <strain evidence="1">K274</strain>
    </source>
</reference>
<evidence type="ECO:0000313" key="1">
    <source>
        <dbReference type="EMBL" id="MBF8188787.1"/>
    </source>
</evidence>
<dbReference type="Gene3D" id="3.40.50.1000">
    <property type="entry name" value="HAD superfamily/HAD-like"/>
    <property type="match status" value="1"/>
</dbReference>
<accession>A0A931A9D9</accession>
<protein>
    <submittedName>
        <fullName evidence="1">Uncharacterized protein</fullName>
    </submittedName>
</protein>
<keyword evidence="2" id="KW-1185">Reference proteome</keyword>
<dbReference type="Proteomes" id="UP000605361">
    <property type="component" value="Unassembled WGS sequence"/>
</dbReference>
<name>A0A931A9D9_9ACTN</name>
<gene>
    <name evidence="1" type="ORF">ITP53_24240</name>
</gene>